<keyword evidence="2" id="KW-1185">Reference proteome</keyword>
<name>A0A3L9MLB9_9FLAO</name>
<evidence type="ECO:0000313" key="1">
    <source>
        <dbReference type="EMBL" id="RLZ11459.1"/>
    </source>
</evidence>
<dbReference type="RefSeq" id="WP_121934139.1">
    <property type="nucleotide sequence ID" value="NZ_RDOJ01000005.1"/>
</dbReference>
<dbReference type="EMBL" id="RDOJ01000005">
    <property type="protein sequence ID" value="RLZ11459.1"/>
    <property type="molecule type" value="Genomic_DNA"/>
</dbReference>
<dbReference type="Proteomes" id="UP000275348">
    <property type="component" value="Unassembled WGS sequence"/>
</dbReference>
<accession>A0A3L9MLB9</accession>
<proteinExistence type="predicted"/>
<organism evidence="1 2">
    <name type="scientific">Faecalibacter macacae</name>
    <dbReference type="NCBI Taxonomy" id="1859289"/>
    <lineage>
        <taxon>Bacteria</taxon>
        <taxon>Pseudomonadati</taxon>
        <taxon>Bacteroidota</taxon>
        <taxon>Flavobacteriia</taxon>
        <taxon>Flavobacteriales</taxon>
        <taxon>Weeksellaceae</taxon>
        <taxon>Faecalibacter</taxon>
    </lineage>
</organism>
<dbReference type="OrthoDB" id="1430689at2"/>
<comment type="caution">
    <text evidence="1">The sequence shown here is derived from an EMBL/GenBank/DDBJ whole genome shotgun (WGS) entry which is preliminary data.</text>
</comment>
<gene>
    <name evidence="1" type="ORF">EAH69_05300</name>
</gene>
<reference evidence="1 2" key="1">
    <citation type="submission" date="2018-10" db="EMBL/GenBank/DDBJ databases">
        <authorList>
            <person name="Chen X."/>
        </authorList>
    </citation>
    <scope>NUCLEOTIDE SEQUENCE [LARGE SCALE GENOMIC DNA]</scope>
    <source>
        <strain evidence="1 2">YIM 102668</strain>
    </source>
</reference>
<protein>
    <submittedName>
        <fullName evidence="1">Uncharacterized protein</fullName>
    </submittedName>
</protein>
<sequence length="306" mass="36121">MKNIFTYLLIFFAIPFTFGQIIEGDSIVNPKIFWNVDDVNNYVFKTKETKKTAETFQEEEISYNVKIDVLDIYGDEITILWTYENVKFDSNKFINNPLFLIDKVTVKYIIDAQGRFLRFENIEQTIEDYLKSAEKVKNEYIHQPETLTKVQDLINAYSTQENITRIFEKDIRQFHLFFGKGEFNTKGNTIEYNSYMDNLFSASPTPAKTTIKLNEIAFTGTNYTMNALQMADKEWLANSWFNYLKQLSEELETEKPDENHLNDEIIYNVNTTSRIKDNGWLSYSTEIKTVNFQDTNYTLERRIELD</sequence>
<evidence type="ECO:0000313" key="2">
    <source>
        <dbReference type="Proteomes" id="UP000275348"/>
    </source>
</evidence>
<dbReference type="AlphaFoldDB" id="A0A3L9MLB9"/>